<dbReference type="AlphaFoldDB" id="K3ZFC5"/>
<dbReference type="Gramene" id="KQL16632">
    <property type="protein sequence ID" value="KQL16632"/>
    <property type="gene ID" value="SETIT_025274mg"/>
</dbReference>
<evidence type="ECO:0000313" key="2">
    <source>
        <dbReference type="Proteomes" id="UP000004995"/>
    </source>
</evidence>
<organism evidence="1 2">
    <name type="scientific">Setaria italica</name>
    <name type="common">Foxtail millet</name>
    <name type="synonym">Panicum italicum</name>
    <dbReference type="NCBI Taxonomy" id="4555"/>
    <lineage>
        <taxon>Eukaryota</taxon>
        <taxon>Viridiplantae</taxon>
        <taxon>Streptophyta</taxon>
        <taxon>Embryophyta</taxon>
        <taxon>Tracheophyta</taxon>
        <taxon>Spermatophyta</taxon>
        <taxon>Magnoliopsida</taxon>
        <taxon>Liliopsida</taxon>
        <taxon>Poales</taxon>
        <taxon>Poaceae</taxon>
        <taxon>PACMAD clade</taxon>
        <taxon>Panicoideae</taxon>
        <taxon>Panicodae</taxon>
        <taxon>Paniceae</taxon>
        <taxon>Cenchrinae</taxon>
        <taxon>Setaria</taxon>
    </lineage>
</organism>
<reference evidence="1" key="2">
    <citation type="submission" date="2018-08" db="UniProtKB">
        <authorList>
            <consortium name="EnsemblPlants"/>
        </authorList>
    </citation>
    <scope>IDENTIFICATION</scope>
    <source>
        <strain evidence="1">Yugu1</strain>
    </source>
</reference>
<evidence type="ECO:0000313" key="1">
    <source>
        <dbReference type="EnsemblPlants" id="KQL16632"/>
    </source>
</evidence>
<reference evidence="2" key="1">
    <citation type="journal article" date="2012" name="Nat. Biotechnol.">
        <title>Reference genome sequence of the model plant Setaria.</title>
        <authorList>
            <person name="Bennetzen J.L."/>
            <person name="Schmutz J."/>
            <person name="Wang H."/>
            <person name="Percifield R."/>
            <person name="Hawkins J."/>
            <person name="Pontaroli A.C."/>
            <person name="Estep M."/>
            <person name="Feng L."/>
            <person name="Vaughn J.N."/>
            <person name="Grimwood J."/>
            <person name="Jenkins J."/>
            <person name="Barry K."/>
            <person name="Lindquist E."/>
            <person name="Hellsten U."/>
            <person name="Deshpande S."/>
            <person name="Wang X."/>
            <person name="Wu X."/>
            <person name="Mitros T."/>
            <person name="Triplett J."/>
            <person name="Yang X."/>
            <person name="Ye C.Y."/>
            <person name="Mauro-Herrera M."/>
            <person name="Wang L."/>
            <person name="Li P."/>
            <person name="Sharma M."/>
            <person name="Sharma R."/>
            <person name="Ronald P.C."/>
            <person name="Panaud O."/>
            <person name="Kellogg E.A."/>
            <person name="Brutnell T.P."/>
            <person name="Doust A.N."/>
            <person name="Tuskan G.A."/>
            <person name="Rokhsar D."/>
            <person name="Devos K.M."/>
        </authorList>
    </citation>
    <scope>NUCLEOTIDE SEQUENCE [LARGE SCALE GENOMIC DNA]</scope>
    <source>
        <strain evidence="2">cv. Yugu1</strain>
    </source>
</reference>
<dbReference type="EnsemblPlants" id="KQL16632">
    <property type="protein sequence ID" value="KQL16632"/>
    <property type="gene ID" value="SETIT_025274mg"/>
</dbReference>
<accession>K3ZFC5</accession>
<protein>
    <submittedName>
        <fullName evidence="1">Uncharacterized protein</fullName>
    </submittedName>
</protein>
<keyword evidence="2" id="KW-1185">Reference proteome</keyword>
<sequence length="103" mass="11387">MASQKGINKVHRKSFDSTVILISWSIWLERNARTFNREEKTIAQLVHKITEEACCMIDGDTKAGPKPSGPEELDRFMDRTAARASSSVNGVRSGLAFTFSALA</sequence>
<dbReference type="Proteomes" id="UP000004995">
    <property type="component" value="Unassembled WGS sequence"/>
</dbReference>
<dbReference type="HOGENOM" id="CLU_2268485_0_0_1"/>
<name>K3ZFC5_SETIT</name>
<dbReference type="EMBL" id="AGNK02002024">
    <property type="status" value="NOT_ANNOTATED_CDS"/>
    <property type="molecule type" value="Genomic_DNA"/>
</dbReference>
<dbReference type="InParanoid" id="K3ZFC5"/>
<proteinExistence type="predicted"/>